<organism evidence="2">
    <name type="scientific">Mustela putorius furo</name>
    <name type="common">European domestic ferret</name>
    <name type="synonym">Mustela furo</name>
    <dbReference type="NCBI Taxonomy" id="9669"/>
    <lineage>
        <taxon>Eukaryota</taxon>
        <taxon>Metazoa</taxon>
        <taxon>Chordata</taxon>
        <taxon>Craniata</taxon>
        <taxon>Vertebrata</taxon>
        <taxon>Euteleostomi</taxon>
        <taxon>Mammalia</taxon>
        <taxon>Eutheria</taxon>
        <taxon>Laurasiatheria</taxon>
        <taxon>Carnivora</taxon>
        <taxon>Caniformia</taxon>
        <taxon>Musteloidea</taxon>
        <taxon>Mustelidae</taxon>
        <taxon>Mustelinae</taxon>
        <taxon>Mustela</taxon>
    </lineage>
</organism>
<accession>G9L2G9</accession>
<sequence length="75" mass="8453">SHQTLHAFRSLSLRHPNRPLSARNPRLPLRPRGQSLQNPFSESHQPSSRSEKALWSISSEPCCPHQAPDVGEPPR</sequence>
<feature type="non-terminal residue" evidence="2">
    <location>
        <position position="75"/>
    </location>
</feature>
<feature type="region of interest" description="Disordered" evidence="1">
    <location>
        <begin position="1"/>
        <end position="75"/>
    </location>
</feature>
<evidence type="ECO:0000256" key="1">
    <source>
        <dbReference type="SAM" id="MobiDB-lite"/>
    </source>
</evidence>
<feature type="non-terminal residue" evidence="2">
    <location>
        <position position="1"/>
    </location>
</feature>
<proteinExistence type="evidence at transcript level"/>
<protein>
    <submittedName>
        <fullName evidence="2">Uncharacterized protein</fullName>
    </submittedName>
</protein>
<name>G9L2G9_MUSPF</name>
<dbReference type="AlphaFoldDB" id="G9L2G9"/>
<reference evidence="2" key="1">
    <citation type="journal article" date="2013" name="J. Virol.">
        <title>Sequencing, annotation, and characterization of the influenza ferret infectome.</title>
        <authorList>
            <person name="Leon A.J."/>
            <person name="Banner D."/>
            <person name="Xu L."/>
            <person name="Ran L."/>
            <person name="Peng Z."/>
            <person name="Yi K."/>
            <person name="Chen C."/>
            <person name="Xu F."/>
            <person name="Huang J."/>
            <person name="Zhao Z."/>
            <person name="Lin Z."/>
            <person name="Huang S.H."/>
            <person name="Fang Y."/>
            <person name="Kelvin A.A."/>
            <person name="Ross T.M."/>
            <person name="Farooqui A."/>
            <person name="Kelvin D.J."/>
        </authorList>
    </citation>
    <scope>NUCLEOTIDE SEQUENCE</scope>
    <source>
        <tissue evidence="2">Lungs</tissue>
    </source>
</reference>
<evidence type="ECO:0000313" key="2">
    <source>
        <dbReference type="EMBL" id="AES11348.1"/>
    </source>
</evidence>
<dbReference type="EMBL" id="JP022750">
    <property type="protein sequence ID" value="AES11348.1"/>
    <property type="molecule type" value="mRNA"/>
</dbReference>
<feature type="compositionally biased region" description="Polar residues" evidence="1">
    <location>
        <begin position="34"/>
        <end position="48"/>
    </location>
</feature>